<dbReference type="SUPFAM" id="SSF53474">
    <property type="entry name" value="alpha/beta-Hydrolases"/>
    <property type="match status" value="1"/>
</dbReference>
<name>A0A9P6SQ91_9HELO</name>
<evidence type="ECO:0000256" key="1">
    <source>
        <dbReference type="ARBA" id="ARBA00022801"/>
    </source>
</evidence>
<dbReference type="GO" id="GO:0016042">
    <property type="term" value="P:lipid catabolic process"/>
    <property type="evidence" value="ECO:0007669"/>
    <property type="project" value="UniProtKB-UniRule"/>
</dbReference>
<dbReference type="PIRSF" id="PIRSF029171">
    <property type="entry name" value="Esterase_LipA"/>
    <property type="match status" value="1"/>
</dbReference>
<dbReference type="InterPro" id="IPR029058">
    <property type="entry name" value="AB_hydrolase_fold"/>
</dbReference>
<protein>
    <submittedName>
        <fullName evidence="3">Core trichothecene cluster (CTC) 8</fullName>
    </submittedName>
</protein>
<evidence type="ECO:0000313" key="4">
    <source>
        <dbReference type="Proteomes" id="UP000785200"/>
    </source>
</evidence>
<dbReference type="Pfam" id="PF03583">
    <property type="entry name" value="LIP"/>
    <property type="match status" value="1"/>
</dbReference>
<feature type="signal peptide" evidence="2">
    <location>
        <begin position="1"/>
        <end position="21"/>
    </location>
</feature>
<comment type="caution">
    <text evidence="3">The sequence shown here is derived from an EMBL/GenBank/DDBJ whole genome shotgun (WGS) entry which is preliminary data.</text>
</comment>
<keyword evidence="2" id="KW-0732">Signal</keyword>
<gene>
    <name evidence="3" type="ORF">D0Z07_8564</name>
</gene>
<evidence type="ECO:0000313" key="3">
    <source>
        <dbReference type="EMBL" id="KAG0645645.1"/>
    </source>
</evidence>
<accession>A0A9P6SQ91</accession>
<sequence length="442" mass="47890">MAFSIPGLLLACALILQFSSALPSLPNAFDKRIKASPLAPIPPSKDPFYTAPPNFESVLPGKILRVRVAPGNITSIIANSSAAYNIVYRTTNSRYRPSWAVTTLFIPIATTEKLSSESTCVGKALLSYQFPYDTADVDASPSFDFYTYPQGSWIDISTALGQGWYVSVPDYEGPTVSFTAGVQSGHATPSPVDSVRAVLSSDFGIGFQARYALWGYSGGSLASEWAAELQVHYAPELNFAGAALGGLVPNVSSVIASVNGNPYAGLIPRSLLGITNQYPEAYKYIVDHLNPSGLYNKSTFLSSIYLTTPAADDFFDSQDIWKYFINKTAILDAPIIQKIYDIEGLMGYHGVPQMPIFIYKAIGDEVAPIEYADDLVARYCAVGANILYQRNTIGGHLAEDYNGDTRAFAWLSSVFDGTYSTKYPSRVCTIQNVTVGMDTSPI</sequence>
<keyword evidence="4" id="KW-1185">Reference proteome</keyword>
<feature type="chain" id="PRO_5040557169" evidence="2">
    <location>
        <begin position="22"/>
        <end position="442"/>
    </location>
</feature>
<dbReference type="PANTHER" id="PTHR34853:SF5">
    <property type="entry name" value="LIP-DOMAIN-CONTAINING PROTEIN-RELATED"/>
    <property type="match status" value="1"/>
</dbReference>
<dbReference type="AlphaFoldDB" id="A0A9P6SQ91"/>
<keyword evidence="1" id="KW-0378">Hydrolase</keyword>
<organism evidence="3 4">
    <name type="scientific">Hyphodiscus hymeniophilus</name>
    <dbReference type="NCBI Taxonomy" id="353542"/>
    <lineage>
        <taxon>Eukaryota</taxon>
        <taxon>Fungi</taxon>
        <taxon>Dikarya</taxon>
        <taxon>Ascomycota</taxon>
        <taxon>Pezizomycotina</taxon>
        <taxon>Leotiomycetes</taxon>
        <taxon>Helotiales</taxon>
        <taxon>Hyphodiscaceae</taxon>
        <taxon>Hyphodiscus</taxon>
    </lineage>
</organism>
<dbReference type="Proteomes" id="UP000785200">
    <property type="component" value="Unassembled WGS sequence"/>
</dbReference>
<evidence type="ECO:0000256" key="2">
    <source>
        <dbReference type="PIRNR" id="PIRNR029171"/>
    </source>
</evidence>
<dbReference type="EMBL" id="VNKQ01000018">
    <property type="protein sequence ID" value="KAG0645645.1"/>
    <property type="molecule type" value="Genomic_DNA"/>
</dbReference>
<dbReference type="Gene3D" id="1.10.260.130">
    <property type="match status" value="1"/>
</dbReference>
<dbReference type="InterPro" id="IPR005152">
    <property type="entry name" value="Lipase_secreted"/>
</dbReference>
<reference evidence="3" key="1">
    <citation type="submission" date="2019-07" db="EMBL/GenBank/DDBJ databases">
        <title>Hyphodiscus hymeniophilus genome sequencing and assembly.</title>
        <authorList>
            <person name="Kramer G."/>
            <person name="Nodwell J."/>
        </authorList>
    </citation>
    <scope>NUCLEOTIDE SEQUENCE</scope>
    <source>
        <strain evidence="3">ATCC 34498</strain>
    </source>
</reference>
<comment type="similarity">
    <text evidence="2">Belongs to the AB hydrolase superfamily. Lipase family.</text>
</comment>
<dbReference type="OrthoDB" id="2373480at2759"/>
<dbReference type="PANTHER" id="PTHR34853">
    <property type="match status" value="1"/>
</dbReference>
<proteinExistence type="inferred from homology"/>
<dbReference type="Gene3D" id="3.40.50.1820">
    <property type="entry name" value="alpha/beta hydrolase"/>
    <property type="match status" value="1"/>
</dbReference>
<dbReference type="GO" id="GO:0004806">
    <property type="term" value="F:triacylglycerol lipase activity"/>
    <property type="evidence" value="ECO:0007669"/>
    <property type="project" value="UniProtKB-UniRule"/>
</dbReference>